<evidence type="ECO:0000313" key="2">
    <source>
        <dbReference type="EMBL" id="TXB60634.1"/>
    </source>
</evidence>
<dbReference type="Pfam" id="PF01370">
    <property type="entry name" value="Epimerase"/>
    <property type="match status" value="1"/>
</dbReference>
<dbReference type="OrthoDB" id="112777at2"/>
<dbReference type="Gene3D" id="3.40.50.720">
    <property type="entry name" value="NAD(P)-binding Rossmann-like Domain"/>
    <property type="match status" value="1"/>
</dbReference>
<organism evidence="2 3">
    <name type="scientific">Phaeodactylibacter luteus</name>
    <dbReference type="NCBI Taxonomy" id="1564516"/>
    <lineage>
        <taxon>Bacteria</taxon>
        <taxon>Pseudomonadati</taxon>
        <taxon>Bacteroidota</taxon>
        <taxon>Saprospiria</taxon>
        <taxon>Saprospirales</taxon>
        <taxon>Haliscomenobacteraceae</taxon>
        <taxon>Phaeodactylibacter</taxon>
    </lineage>
</organism>
<evidence type="ECO:0000259" key="1">
    <source>
        <dbReference type="Pfam" id="PF01370"/>
    </source>
</evidence>
<dbReference type="PANTHER" id="PTHR43245:SF13">
    <property type="entry name" value="UDP-D-APIOSE_UDP-D-XYLOSE SYNTHASE 2"/>
    <property type="match status" value="1"/>
</dbReference>
<protein>
    <submittedName>
        <fullName evidence="2">NAD-dependent epimerase/dehydratase family protein</fullName>
    </submittedName>
</protein>
<dbReference type="InterPro" id="IPR001509">
    <property type="entry name" value="Epimerase_deHydtase"/>
</dbReference>
<feature type="domain" description="NAD-dependent epimerase/dehydratase" evidence="1">
    <location>
        <begin position="44"/>
        <end position="166"/>
    </location>
</feature>
<proteinExistence type="predicted"/>
<comment type="caution">
    <text evidence="2">The sequence shown here is derived from an EMBL/GenBank/DDBJ whole genome shotgun (WGS) entry which is preliminary data.</text>
</comment>
<dbReference type="Proteomes" id="UP000321580">
    <property type="component" value="Unassembled WGS sequence"/>
</dbReference>
<dbReference type="AlphaFoldDB" id="A0A5C6RHW8"/>
<dbReference type="EMBL" id="VOOR01000071">
    <property type="protein sequence ID" value="TXB60634.1"/>
    <property type="molecule type" value="Genomic_DNA"/>
</dbReference>
<dbReference type="SUPFAM" id="SSF51735">
    <property type="entry name" value="NAD(P)-binding Rossmann-fold domains"/>
    <property type="match status" value="1"/>
</dbReference>
<name>A0A5C6RHW8_9BACT</name>
<gene>
    <name evidence="2" type="ORF">FRY97_20140</name>
</gene>
<keyword evidence="3" id="KW-1185">Reference proteome</keyword>
<sequence>MSLKLMPPTSRSRFLSYRALPPFTSAHSPLIIAGARISPPLQDAIIKLAAASKAKFIAAENVYMYGNTHGQPMTEENPYNPCSKKGAVRAEMTKTVFDAHHRGEIRAATVRGSDFWGPWEPINGAMLFKAALQRKTLNMLGDLNQPHTFTYVKDFGRALAIAGTQDSALGQTWHVPSGQPYSQNQLTELISKELGYPLKNRASGKMVLSVLGLFNKAAKEMVEMLYEFNEPFILDATAMEQTFGLQPTPMQQRIRETLQWAKTSLS</sequence>
<dbReference type="InterPro" id="IPR036291">
    <property type="entry name" value="NAD(P)-bd_dom_sf"/>
</dbReference>
<dbReference type="PANTHER" id="PTHR43245">
    <property type="entry name" value="BIFUNCTIONAL POLYMYXIN RESISTANCE PROTEIN ARNA"/>
    <property type="match status" value="1"/>
</dbReference>
<dbReference type="InterPro" id="IPR050177">
    <property type="entry name" value="Lipid_A_modif_metabolic_enz"/>
</dbReference>
<reference evidence="2 3" key="1">
    <citation type="submission" date="2019-08" db="EMBL/GenBank/DDBJ databases">
        <title>Genome of Phaeodactylibacter luteus.</title>
        <authorList>
            <person name="Bowman J.P."/>
        </authorList>
    </citation>
    <scope>NUCLEOTIDE SEQUENCE [LARGE SCALE GENOMIC DNA]</scope>
    <source>
        <strain evidence="2 3">KCTC 42180</strain>
    </source>
</reference>
<accession>A0A5C6RHW8</accession>
<evidence type="ECO:0000313" key="3">
    <source>
        <dbReference type="Proteomes" id="UP000321580"/>
    </source>
</evidence>